<protein>
    <recommendedName>
        <fullName evidence="4">Secreted protein</fullName>
    </recommendedName>
</protein>
<organism evidence="2 3">
    <name type="scientific">Laetiporus sulphureus 93-53</name>
    <dbReference type="NCBI Taxonomy" id="1314785"/>
    <lineage>
        <taxon>Eukaryota</taxon>
        <taxon>Fungi</taxon>
        <taxon>Dikarya</taxon>
        <taxon>Basidiomycota</taxon>
        <taxon>Agaricomycotina</taxon>
        <taxon>Agaricomycetes</taxon>
        <taxon>Polyporales</taxon>
        <taxon>Laetiporus</taxon>
    </lineage>
</organism>
<feature type="signal peptide" evidence="1">
    <location>
        <begin position="1"/>
        <end position="20"/>
    </location>
</feature>
<keyword evidence="1" id="KW-0732">Signal</keyword>
<accession>A0A165B7E4</accession>
<dbReference type="EMBL" id="KV427686">
    <property type="protein sequence ID" value="KZT00415.1"/>
    <property type="molecule type" value="Genomic_DNA"/>
</dbReference>
<dbReference type="InParanoid" id="A0A165B7E4"/>
<proteinExistence type="predicted"/>
<evidence type="ECO:0000313" key="2">
    <source>
        <dbReference type="EMBL" id="KZT00415.1"/>
    </source>
</evidence>
<dbReference type="Proteomes" id="UP000076871">
    <property type="component" value="Unassembled WGS sequence"/>
</dbReference>
<evidence type="ECO:0000313" key="3">
    <source>
        <dbReference type="Proteomes" id="UP000076871"/>
    </source>
</evidence>
<gene>
    <name evidence="2" type="ORF">LAESUDRAFT_764619</name>
</gene>
<dbReference type="RefSeq" id="XP_040758155.1">
    <property type="nucleotide sequence ID" value="XM_040913477.1"/>
</dbReference>
<name>A0A165B7E4_9APHY</name>
<feature type="chain" id="PRO_5007855510" description="Secreted protein" evidence="1">
    <location>
        <begin position="21"/>
        <end position="105"/>
    </location>
</feature>
<dbReference type="GeneID" id="63830505"/>
<evidence type="ECO:0000256" key="1">
    <source>
        <dbReference type="SAM" id="SignalP"/>
    </source>
</evidence>
<dbReference type="AlphaFoldDB" id="A0A165B7E4"/>
<reference evidence="2 3" key="1">
    <citation type="journal article" date="2016" name="Mol. Biol. Evol.">
        <title>Comparative Genomics of Early-Diverging Mushroom-Forming Fungi Provides Insights into the Origins of Lignocellulose Decay Capabilities.</title>
        <authorList>
            <person name="Nagy L.G."/>
            <person name="Riley R."/>
            <person name="Tritt A."/>
            <person name="Adam C."/>
            <person name="Daum C."/>
            <person name="Floudas D."/>
            <person name="Sun H."/>
            <person name="Yadav J.S."/>
            <person name="Pangilinan J."/>
            <person name="Larsson K.H."/>
            <person name="Matsuura K."/>
            <person name="Barry K."/>
            <person name="Labutti K."/>
            <person name="Kuo R."/>
            <person name="Ohm R.A."/>
            <person name="Bhattacharya S.S."/>
            <person name="Shirouzu T."/>
            <person name="Yoshinaga Y."/>
            <person name="Martin F.M."/>
            <person name="Grigoriev I.V."/>
            <person name="Hibbett D.S."/>
        </authorList>
    </citation>
    <scope>NUCLEOTIDE SEQUENCE [LARGE SCALE GENOMIC DNA]</scope>
    <source>
        <strain evidence="2 3">93-53</strain>
    </source>
</reference>
<evidence type="ECO:0008006" key="4">
    <source>
        <dbReference type="Google" id="ProtNLM"/>
    </source>
</evidence>
<sequence length="105" mass="11642">MGLVLSLLFPFWWRIWVVSADTVPVADEKFGSTDSFISSDNDGGICLVNDLSKSSLSISLDCLFGEPESSSLPPSAVLPEDPSILSPLCTKRRRKLTYFLKYRPN</sequence>
<keyword evidence="3" id="KW-1185">Reference proteome</keyword>